<dbReference type="PANTHER" id="PTHR43790:SF8">
    <property type="entry name" value="SUGAR ABC TRANSPORTER ATP-BINDING PROTEIN"/>
    <property type="match status" value="1"/>
</dbReference>
<dbReference type="AlphaFoldDB" id="A0A934INJ5"/>
<keyword evidence="2" id="KW-0547">Nucleotide-binding</keyword>
<dbReference type="Gene3D" id="3.40.50.300">
    <property type="entry name" value="P-loop containing nucleotide triphosphate hydrolases"/>
    <property type="match status" value="1"/>
</dbReference>
<dbReference type="PROSITE" id="PS00211">
    <property type="entry name" value="ABC_TRANSPORTER_1"/>
    <property type="match status" value="1"/>
</dbReference>
<dbReference type="InterPro" id="IPR017871">
    <property type="entry name" value="ABC_transporter-like_CS"/>
</dbReference>
<evidence type="ECO:0000256" key="2">
    <source>
        <dbReference type="ARBA" id="ARBA00022741"/>
    </source>
</evidence>
<dbReference type="GO" id="GO:0005524">
    <property type="term" value="F:ATP binding"/>
    <property type="evidence" value="ECO:0007669"/>
    <property type="project" value="UniProtKB-KW"/>
</dbReference>
<accession>A0A934INJ5</accession>
<dbReference type="PANTHER" id="PTHR43790">
    <property type="entry name" value="CARBOHYDRATE TRANSPORT ATP-BINDING PROTEIN MG119-RELATED"/>
    <property type="match status" value="1"/>
</dbReference>
<dbReference type="InterPro" id="IPR027417">
    <property type="entry name" value="P-loop_NTPase"/>
</dbReference>
<evidence type="ECO:0000256" key="1">
    <source>
        <dbReference type="ARBA" id="ARBA00005417"/>
    </source>
</evidence>
<dbReference type="EMBL" id="JAEKJA010000006">
    <property type="protein sequence ID" value="MBJ3775731.1"/>
    <property type="molecule type" value="Genomic_DNA"/>
</dbReference>
<reference evidence="5" key="1">
    <citation type="submission" date="2020-12" db="EMBL/GenBank/DDBJ databases">
        <title>Bacterial taxonomy.</title>
        <authorList>
            <person name="Pan X."/>
        </authorList>
    </citation>
    <scope>NUCLEOTIDE SEQUENCE</scope>
    <source>
        <strain evidence="5">B2012</strain>
    </source>
</reference>
<keyword evidence="6" id="KW-1185">Reference proteome</keyword>
<protein>
    <submittedName>
        <fullName evidence="5">Sugar ABC transporter ATP-binding protein</fullName>
    </submittedName>
</protein>
<dbReference type="RefSeq" id="WP_198881633.1">
    <property type="nucleotide sequence ID" value="NZ_JAEKJA010000006.1"/>
</dbReference>
<evidence type="ECO:0000313" key="6">
    <source>
        <dbReference type="Proteomes" id="UP000609531"/>
    </source>
</evidence>
<name>A0A934INJ5_9HYPH</name>
<dbReference type="Pfam" id="PF00005">
    <property type="entry name" value="ABC_tran"/>
    <property type="match status" value="1"/>
</dbReference>
<gene>
    <name evidence="5" type="ORF">JCR33_08550</name>
</gene>
<comment type="similarity">
    <text evidence="1">Belongs to the ABC transporter superfamily.</text>
</comment>
<evidence type="ECO:0000259" key="4">
    <source>
        <dbReference type="PROSITE" id="PS50893"/>
    </source>
</evidence>
<comment type="caution">
    <text evidence="5">The sequence shown here is derived from an EMBL/GenBank/DDBJ whole genome shotgun (WGS) entry which is preliminary data.</text>
</comment>
<feature type="domain" description="ABC transporter" evidence="4">
    <location>
        <begin position="18"/>
        <end position="258"/>
    </location>
</feature>
<evidence type="ECO:0000256" key="3">
    <source>
        <dbReference type="ARBA" id="ARBA00022840"/>
    </source>
</evidence>
<dbReference type="SUPFAM" id="SSF52540">
    <property type="entry name" value="P-loop containing nucleoside triphosphate hydrolases"/>
    <property type="match status" value="1"/>
</dbReference>
<dbReference type="PROSITE" id="PS50893">
    <property type="entry name" value="ABC_TRANSPORTER_2"/>
    <property type="match status" value="1"/>
</dbReference>
<dbReference type="SMART" id="SM00382">
    <property type="entry name" value="AAA"/>
    <property type="match status" value="1"/>
</dbReference>
<dbReference type="InterPro" id="IPR003593">
    <property type="entry name" value="AAA+_ATPase"/>
</dbReference>
<dbReference type="GO" id="GO:0016887">
    <property type="term" value="F:ATP hydrolysis activity"/>
    <property type="evidence" value="ECO:0007669"/>
    <property type="project" value="InterPro"/>
</dbReference>
<sequence length="262" mass="27499">MSLTDAAAAPGLATSEALRVRGATKTYGAVEALRGADLTVRRGTVHAVCGDNGAGKSTLIKLISGVEAPDGGEISVDGRPVHFADPHAALAAGIATIHQDLGLAPRMAIYQNIFMGSELTRRILGVPVLRRRAMIARSAEFLAQLNSAITDMTVPVDTLSGGQRQAVAICRALRWKAETIIMDEPTAALGVRETAQVLALIRRLREQGVTVILISHNMADVVAVADSVTILRAGRTVLERATEGLDADSLSHLILFVGAEAA</sequence>
<proteinExistence type="inferred from homology"/>
<keyword evidence="3 5" id="KW-0067">ATP-binding</keyword>
<organism evidence="5 6">
    <name type="scientific">Acuticoccus mangrovi</name>
    <dbReference type="NCBI Taxonomy" id="2796142"/>
    <lineage>
        <taxon>Bacteria</taxon>
        <taxon>Pseudomonadati</taxon>
        <taxon>Pseudomonadota</taxon>
        <taxon>Alphaproteobacteria</taxon>
        <taxon>Hyphomicrobiales</taxon>
        <taxon>Amorphaceae</taxon>
        <taxon>Acuticoccus</taxon>
    </lineage>
</organism>
<dbReference type="CDD" id="cd03216">
    <property type="entry name" value="ABC_Carb_Monos_I"/>
    <property type="match status" value="1"/>
</dbReference>
<dbReference type="InterPro" id="IPR003439">
    <property type="entry name" value="ABC_transporter-like_ATP-bd"/>
</dbReference>
<dbReference type="InterPro" id="IPR050107">
    <property type="entry name" value="ABC_carbohydrate_import_ATPase"/>
</dbReference>
<evidence type="ECO:0000313" key="5">
    <source>
        <dbReference type="EMBL" id="MBJ3775731.1"/>
    </source>
</evidence>
<dbReference type="Proteomes" id="UP000609531">
    <property type="component" value="Unassembled WGS sequence"/>
</dbReference>